<protein>
    <submittedName>
        <fullName evidence="7">Phosphatidylinositol N-acetylglucosaminyltransferase</fullName>
    </submittedName>
</protein>
<dbReference type="InterPro" id="IPR013717">
    <property type="entry name" value="PIG-P"/>
</dbReference>
<name>A0A507CF58_9FUNG</name>
<keyword evidence="7" id="KW-0808">Transferase</keyword>
<proteinExistence type="predicted"/>
<keyword evidence="3 5" id="KW-1133">Transmembrane helix</keyword>
<dbReference type="GO" id="GO:0016757">
    <property type="term" value="F:glycosyltransferase activity"/>
    <property type="evidence" value="ECO:0007669"/>
    <property type="project" value="UniProtKB-KW"/>
</dbReference>
<dbReference type="InterPro" id="IPR052263">
    <property type="entry name" value="GPI_Anchor_Biosynth"/>
</dbReference>
<dbReference type="EMBL" id="QEAO01000001">
    <property type="protein sequence ID" value="TPX37998.1"/>
    <property type="molecule type" value="Genomic_DNA"/>
</dbReference>
<feature type="domain" description="PIG-P" evidence="6">
    <location>
        <begin position="39"/>
        <end position="138"/>
    </location>
</feature>
<dbReference type="Proteomes" id="UP000319731">
    <property type="component" value="Unassembled WGS sequence"/>
</dbReference>
<feature type="transmembrane region" description="Helical" evidence="5">
    <location>
        <begin position="71"/>
        <end position="95"/>
    </location>
</feature>
<evidence type="ECO:0000256" key="3">
    <source>
        <dbReference type="ARBA" id="ARBA00022989"/>
    </source>
</evidence>
<dbReference type="GO" id="GO:0016020">
    <property type="term" value="C:membrane"/>
    <property type="evidence" value="ECO:0007669"/>
    <property type="project" value="UniProtKB-SubCell"/>
</dbReference>
<gene>
    <name evidence="7" type="primary">SPT14</name>
    <name evidence="7" type="ORF">SmJEL517_g00421</name>
</gene>
<evidence type="ECO:0000256" key="4">
    <source>
        <dbReference type="ARBA" id="ARBA00023136"/>
    </source>
</evidence>
<evidence type="ECO:0000256" key="1">
    <source>
        <dbReference type="ARBA" id="ARBA00004141"/>
    </source>
</evidence>
<evidence type="ECO:0000259" key="6">
    <source>
        <dbReference type="Pfam" id="PF08510"/>
    </source>
</evidence>
<sequence length="141" mass="15986">MTDSGREIRGFALYIASIALFGEKMNINNYKLPKSFLHTPCIACYVLWMILSDSVLQSLGIEYYPNRWWGLILPWWTLGLIPFTLMTVTGLNMLATPPLESLSTITDDYAQLMTRPPHEYEGGPGLMDLPLTVVNRALMKE</sequence>
<dbReference type="GeneID" id="42001647"/>
<dbReference type="GO" id="GO:0005783">
    <property type="term" value="C:endoplasmic reticulum"/>
    <property type="evidence" value="ECO:0007669"/>
    <property type="project" value="TreeGrafter"/>
</dbReference>
<dbReference type="RefSeq" id="XP_031027713.1">
    <property type="nucleotide sequence ID" value="XM_031166350.1"/>
</dbReference>
<keyword evidence="7" id="KW-0328">Glycosyltransferase</keyword>
<evidence type="ECO:0000313" key="7">
    <source>
        <dbReference type="EMBL" id="TPX37998.1"/>
    </source>
</evidence>
<keyword evidence="2 5" id="KW-0812">Transmembrane</keyword>
<dbReference type="PANTHER" id="PTHR46346:SF1">
    <property type="entry name" value="PHOSPHATIDYLINOSITOL N-ACETYLGLUCOSAMINYLTRANSFERASE SUBUNIT P"/>
    <property type="match status" value="1"/>
</dbReference>
<organism evidence="7 8">
    <name type="scientific">Synchytrium microbalum</name>
    <dbReference type="NCBI Taxonomy" id="1806994"/>
    <lineage>
        <taxon>Eukaryota</taxon>
        <taxon>Fungi</taxon>
        <taxon>Fungi incertae sedis</taxon>
        <taxon>Chytridiomycota</taxon>
        <taxon>Chytridiomycota incertae sedis</taxon>
        <taxon>Chytridiomycetes</taxon>
        <taxon>Synchytriales</taxon>
        <taxon>Synchytriaceae</taxon>
        <taxon>Synchytrium</taxon>
    </lineage>
</organism>
<evidence type="ECO:0000256" key="2">
    <source>
        <dbReference type="ARBA" id="ARBA00022692"/>
    </source>
</evidence>
<dbReference type="STRING" id="1806994.A0A507CF58"/>
<evidence type="ECO:0000313" key="8">
    <source>
        <dbReference type="Proteomes" id="UP000319731"/>
    </source>
</evidence>
<keyword evidence="4 5" id="KW-0472">Membrane</keyword>
<comment type="caution">
    <text evidence="7">The sequence shown here is derived from an EMBL/GenBank/DDBJ whole genome shotgun (WGS) entry which is preliminary data.</text>
</comment>
<dbReference type="Pfam" id="PF08510">
    <property type="entry name" value="PIG-P"/>
    <property type="match status" value="1"/>
</dbReference>
<comment type="subcellular location">
    <subcellularLocation>
        <location evidence="1">Membrane</location>
        <topology evidence="1">Multi-pass membrane protein</topology>
    </subcellularLocation>
</comment>
<dbReference type="AlphaFoldDB" id="A0A507CF58"/>
<feature type="transmembrane region" description="Helical" evidence="5">
    <location>
        <begin position="35"/>
        <end position="51"/>
    </location>
</feature>
<evidence type="ECO:0000256" key="5">
    <source>
        <dbReference type="SAM" id="Phobius"/>
    </source>
</evidence>
<dbReference type="OrthoDB" id="690928at2759"/>
<dbReference type="GO" id="GO:0006506">
    <property type="term" value="P:GPI anchor biosynthetic process"/>
    <property type="evidence" value="ECO:0007669"/>
    <property type="project" value="TreeGrafter"/>
</dbReference>
<accession>A0A507CF58</accession>
<reference evidence="7 8" key="1">
    <citation type="journal article" date="2019" name="Sci. Rep.">
        <title>Comparative genomics of chytrid fungi reveal insights into the obligate biotrophic and pathogenic lifestyle of Synchytrium endobioticum.</title>
        <authorList>
            <person name="van de Vossenberg B.T.L.H."/>
            <person name="Warris S."/>
            <person name="Nguyen H.D.T."/>
            <person name="van Gent-Pelzer M.P.E."/>
            <person name="Joly D.L."/>
            <person name="van de Geest H.C."/>
            <person name="Bonants P.J.M."/>
            <person name="Smith D.S."/>
            <person name="Levesque C.A."/>
            <person name="van der Lee T.A.J."/>
        </authorList>
    </citation>
    <scope>NUCLEOTIDE SEQUENCE [LARGE SCALE GENOMIC DNA]</scope>
    <source>
        <strain evidence="7 8">JEL517</strain>
    </source>
</reference>
<dbReference type="PANTHER" id="PTHR46346">
    <property type="entry name" value="PHOSPHATIDYLINOSITOL N-ACETYLGLUCOSAMINYLTRANSFERASE SUBUNIT P"/>
    <property type="match status" value="1"/>
</dbReference>
<keyword evidence="8" id="KW-1185">Reference proteome</keyword>